<feature type="compositionally biased region" description="Basic and acidic residues" evidence="11">
    <location>
        <begin position="36"/>
        <end position="45"/>
    </location>
</feature>
<feature type="compositionally biased region" description="Acidic residues" evidence="11">
    <location>
        <begin position="1018"/>
        <end position="1030"/>
    </location>
</feature>
<dbReference type="InterPro" id="IPR007193">
    <property type="entry name" value="Upf2/Nmd2_C"/>
</dbReference>
<evidence type="ECO:0000256" key="2">
    <source>
        <dbReference type="ARBA" id="ARBA00022490"/>
    </source>
</evidence>
<dbReference type="GO" id="GO:0003723">
    <property type="term" value="F:RNA binding"/>
    <property type="evidence" value="ECO:0007669"/>
    <property type="project" value="UniProtKB-KW"/>
</dbReference>
<feature type="compositionally biased region" description="Basic and acidic residues" evidence="11">
    <location>
        <begin position="1207"/>
        <end position="1216"/>
    </location>
</feature>
<dbReference type="Pfam" id="PF04050">
    <property type="entry name" value="Upf2"/>
    <property type="match status" value="1"/>
</dbReference>
<evidence type="ECO:0000256" key="7">
    <source>
        <dbReference type="ARBA" id="ARBA00023161"/>
    </source>
</evidence>
<dbReference type="Gene3D" id="1.25.40.180">
    <property type="match status" value="3"/>
</dbReference>
<dbReference type="FunFam" id="4.10.80.160:FF:000002">
    <property type="entry name" value="Putative regulator of nonsense transcripts 2"/>
    <property type="match status" value="1"/>
</dbReference>
<dbReference type="Pfam" id="PF02854">
    <property type="entry name" value="MIF4G"/>
    <property type="match status" value="3"/>
</dbReference>
<evidence type="ECO:0000256" key="6">
    <source>
        <dbReference type="ARBA" id="ARBA00023054"/>
    </source>
</evidence>
<comment type="caution">
    <text evidence="13">The sequence shown here is derived from an EMBL/GenBank/DDBJ whole genome shotgun (WGS) entry which is preliminary data.</text>
</comment>
<dbReference type="SMART" id="SM00543">
    <property type="entry name" value="MIF4G"/>
    <property type="match status" value="3"/>
</dbReference>
<keyword evidence="14" id="KW-1185">Reference proteome</keyword>
<keyword evidence="6" id="KW-0175">Coiled coil</keyword>
<evidence type="ECO:0000256" key="5">
    <source>
        <dbReference type="ARBA" id="ARBA00022884"/>
    </source>
</evidence>
<sequence>MSDEAGDSTDLSGKSDVPVTRGKMNVDQGDANNDEEEKKKLEEEQRVKEENRNYLLDYIRDTENRYQEWEVIRKKNLNVTRPEESYFSKLDSNLKKNTACVRKIKNFTATQEEAILKDLKNLNLTKYISEIAAALVEAKLKMTDVQAAVSICSYLHQHYAEFTTHLLENWQKALTFKRDEKVPNISKLRVDLRFYAEIIHAGIFTNKEGLPLLGTALTNLTSSDKEEHNNINVLLSFCKHCGEDYAGLMPRKIRILSEEFNMAVPVSRLLLPEKQKNVKQLFKDYCSSLCKHLVEVHKELRQFEYQNKKILQTKGELSPSRKAKADDLHAAYKKLFEGTQSFCEILDEDMPELQVEDIARNEEQELKVSGVDIEEYTKESLLWENEDTRNFYEDLPDLKAFVPSILYKDSAQPTIQPESDEAIESKLDEELEEIEDGKEEAKKEDTPPVEVEEPEEPETVSNASNKIVMDAFVNHLMNCVNRNLVDNAASEFVLSLNTRVNRKKLVRCLFGVQRTRTDLLPFFARLVATLHPCMPDVATDLALRLKQDFKYHFRKKDQINIESKIKVVRFIGEMVKFKMYSKVEALYCLKLLLHDFTHHHIEMACNLLEVCGRYLLRSLDTHQRTKVYLEQMMRKKSVMALDSRYVTMIENAYYQVDPPEVSPSQMREELPPMHEYIRKLLYLNLNKQPVDKTLRQMRKLNWNDADVAAYAVKCMTHVWNVKYLNIGFLASLLAGLAAYQDAAATQVADGIFEEVRLGMEMNHPKFNQRRIAVVKFLGELYNYRLVEGGDIFKVLYSLITFGVSEDQENPSVLDPPENLFRLRLVCVLLDTCGQYFNSGNSKKRLDYFFVYFQNYYWMKRSHPMWTEDNPFPLGVEYMYRDTLGTLRPKMRLHKDVEAAKEDVKKLQEKLMAMLPKEQPKEVAAGGGGGGLAPIAETAQEEEEEEEWTEEQRRTPDLRPKARGQRLSLHTIPENEEDLDGQIIEDTSDNENSEQQEVAQEHTESYSQSQGDDMALTGDDVEFPADSEPDIVSDPLVDNYPQRIECPEDNDFMAAFDKMISENIQERMKETVKPPRVDISVPMNLKSSSSKKGYDQLLMEPKESTEEKTMNFVLMVRKGNKQQFKNLEVPIDSELALNLKNREEAERAEKKRVKKLTLDINERLEEEDYQEMLAQLQRPATVVTSRERRPKYQHQKGAPDADLIFGSKKVETQHSIS</sequence>
<keyword evidence="2" id="KW-0963">Cytoplasm</keyword>
<dbReference type="GO" id="GO:0005829">
    <property type="term" value="C:cytosol"/>
    <property type="evidence" value="ECO:0007669"/>
    <property type="project" value="UniProtKB-ARBA"/>
</dbReference>
<feature type="compositionally biased region" description="Acidic residues" evidence="11">
    <location>
        <begin position="938"/>
        <end position="948"/>
    </location>
</feature>
<dbReference type="FunFam" id="1.25.40.180:FF:000015">
    <property type="entry name" value="regulator of nonsense transcripts 2 isoform X1"/>
    <property type="match status" value="1"/>
</dbReference>
<feature type="compositionally biased region" description="Basic and acidic residues" evidence="11">
    <location>
        <begin position="949"/>
        <end position="959"/>
    </location>
</feature>
<dbReference type="OrthoDB" id="27832at2759"/>
<keyword evidence="4" id="KW-0677">Repeat</keyword>
<protein>
    <recommendedName>
        <fullName evidence="9">Regulator of nonsense transcripts 2</fullName>
    </recommendedName>
    <alternativeName>
        <fullName evidence="10">Up-frameshift suppressor 2 homolog</fullName>
    </alternativeName>
</protein>
<evidence type="ECO:0000256" key="8">
    <source>
        <dbReference type="ARBA" id="ARBA00059351"/>
    </source>
</evidence>
<accession>A0A8S1CQ11</accession>
<keyword evidence="7" id="KW-0866">Nonsense-mediated mRNA decay</keyword>
<dbReference type="GO" id="GO:0000184">
    <property type="term" value="P:nuclear-transcribed mRNA catabolic process, nonsense-mediated decay"/>
    <property type="evidence" value="ECO:0007669"/>
    <property type="project" value="UniProtKB-KW"/>
</dbReference>
<feature type="domain" description="MIF4G" evidence="12">
    <location>
        <begin position="675"/>
        <end position="889"/>
    </location>
</feature>
<evidence type="ECO:0000256" key="3">
    <source>
        <dbReference type="ARBA" id="ARBA00022553"/>
    </source>
</evidence>
<dbReference type="InterPro" id="IPR039762">
    <property type="entry name" value="Nmd2/UPF2"/>
</dbReference>
<dbReference type="Proteomes" id="UP000494165">
    <property type="component" value="Unassembled WGS sequence"/>
</dbReference>
<evidence type="ECO:0000256" key="1">
    <source>
        <dbReference type="ARBA" id="ARBA00004556"/>
    </source>
</evidence>
<gene>
    <name evidence="13" type="ORF">CLODIP_2_CD15162</name>
</gene>
<name>A0A8S1CQ11_9INSE</name>
<proteinExistence type="predicted"/>
<feature type="domain" description="MIF4G" evidence="12">
    <location>
        <begin position="470"/>
        <end position="659"/>
    </location>
</feature>
<comment type="subcellular location">
    <subcellularLocation>
        <location evidence="1">Cytoplasm</location>
        <location evidence="1">Perinuclear region</location>
    </subcellularLocation>
</comment>
<feature type="region of interest" description="Disordered" evidence="11">
    <location>
        <begin position="1067"/>
        <end position="1095"/>
    </location>
</feature>
<organism evidence="13 14">
    <name type="scientific">Cloeon dipterum</name>
    <dbReference type="NCBI Taxonomy" id="197152"/>
    <lineage>
        <taxon>Eukaryota</taxon>
        <taxon>Metazoa</taxon>
        <taxon>Ecdysozoa</taxon>
        <taxon>Arthropoda</taxon>
        <taxon>Hexapoda</taxon>
        <taxon>Insecta</taxon>
        <taxon>Pterygota</taxon>
        <taxon>Palaeoptera</taxon>
        <taxon>Ephemeroptera</taxon>
        <taxon>Pisciforma</taxon>
        <taxon>Baetidae</taxon>
        <taxon>Cloeon</taxon>
    </lineage>
</organism>
<keyword evidence="3" id="KW-0597">Phosphoprotein</keyword>
<feature type="region of interest" description="Disordered" evidence="11">
    <location>
        <begin position="431"/>
        <end position="460"/>
    </location>
</feature>
<evidence type="ECO:0000256" key="11">
    <source>
        <dbReference type="SAM" id="MobiDB-lite"/>
    </source>
</evidence>
<dbReference type="PANTHER" id="PTHR12839">
    <property type="entry name" value="NONSENSE-MEDIATED MRNA DECAY PROTEIN 2 UP-FRAMESHIFT SUPPRESSOR 2"/>
    <property type="match status" value="1"/>
</dbReference>
<dbReference type="AlphaFoldDB" id="A0A8S1CQ11"/>
<dbReference type="Gene3D" id="4.10.80.160">
    <property type="match status" value="1"/>
</dbReference>
<dbReference type="GO" id="GO:0048471">
    <property type="term" value="C:perinuclear region of cytoplasm"/>
    <property type="evidence" value="ECO:0007669"/>
    <property type="project" value="UniProtKB-SubCell"/>
</dbReference>
<dbReference type="Gene3D" id="6.10.250.770">
    <property type="match status" value="1"/>
</dbReference>
<evidence type="ECO:0000313" key="13">
    <source>
        <dbReference type="EMBL" id="CAB3373524.1"/>
    </source>
</evidence>
<feature type="region of interest" description="Disordered" evidence="11">
    <location>
        <begin position="1178"/>
        <end position="1216"/>
    </location>
</feature>
<dbReference type="InterPro" id="IPR003890">
    <property type="entry name" value="MIF4G-like_typ-3"/>
</dbReference>
<keyword evidence="5" id="KW-0694">RNA-binding</keyword>
<dbReference type="InterPro" id="IPR016024">
    <property type="entry name" value="ARM-type_fold"/>
</dbReference>
<dbReference type="SUPFAM" id="SSF48371">
    <property type="entry name" value="ARM repeat"/>
    <property type="match status" value="3"/>
</dbReference>
<dbReference type="EMBL" id="CADEPI010000086">
    <property type="protein sequence ID" value="CAB3373524.1"/>
    <property type="molecule type" value="Genomic_DNA"/>
</dbReference>
<dbReference type="FunFam" id="1.25.40.180:FF:000023">
    <property type="entry name" value="regulator of nonsense transcripts 2 isoform X1"/>
    <property type="match status" value="1"/>
</dbReference>
<dbReference type="GO" id="GO:0035145">
    <property type="term" value="C:exon-exon junction complex"/>
    <property type="evidence" value="ECO:0007669"/>
    <property type="project" value="TreeGrafter"/>
</dbReference>
<evidence type="ECO:0000259" key="12">
    <source>
        <dbReference type="SMART" id="SM00543"/>
    </source>
</evidence>
<evidence type="ECO:0000256" key="10">
    <source>
        <dbReference type="ARBA" id="ARBA00080859"/>
    </source>
</evidence>
<evidence type="ECO:0000313" key="14">
    <source>
        <dbReference type="Proteomes" id="UP000494165"/>
    </source>
</evidence>
<dbReference type="FunFam" id="1.25.40.180:FF:000014">
    <property type="entry name" value="Putative regulator of nonsense transcripts 2"/>
    <property type="match status" value="1"/>
</dbReference>
<reference evidence="13 14" key="1">
    <citation type="submission" date="2020-04" db="EMBL/GenBank/DDBJ databases">
        <authorList>
            <person name="Alioto T."/>
            <person name="Alioto T."/>
            <person name="Gomez Garrido J."/>
        </authorList>
    </citation>
    <scope>NUCLEOTIDE SEQUENCE [LARGE SCALE GENOMIC DNA]</scope>
</reference>
<feature type="region of interest" description="Disordered" evidence="11">
    <location>
        <begin position="919"/>
        <end position="1040"/>
    </location>
</feature>
<evidence type="ECO:0000256" key="9">
    <source>
        <dbReference type="ARBA" id="ARBA00068726"/>
    </source>
</evidence>
<comment type="function">
    <text evidence="8">Involved in nonsense-mediated decay (NMD) of mRNAs containing premature stop codons by associating with the nuclear exon junction complex (EJC). Recruited by UPF3B associated with the EJC core at the cytoplasmic side of the nuclear envelope and the subsequent formation of an UPF1-UPF2-UPF3 surveillance complex (including UPF1 bound to release factors at the stalled ribosome) is believed to activate NMD. In cooperation with UPF3B stimulates both ATPase and RNA helicase activities of UPF1. Binds spliced mRNA.</text>
</comment>
<dbReference type="PANTHER" id="PTHR12839:SF7">
    <property type="entry name" value="REGULATOR OF NONSENSE TRANSCRIPTS 2"/>
    <property type="match status" value="1"/>
</dbReference>
<feature type="region of interest" description="Disordered" evidence="11">
    <location>
        <begin position="1"/>
        <end position="45"/>
    </location>
</feature>
<evidence type="ECO:0000256" key="4">
    <source>
        <dbReference type="ARBA" id="ARBA00022737"/>
    </source>
</evidence>
<feature type="domain" description="MIF4G" evidence="12">
    <location>
        <begin position="94"/>
        <end position="289"/>
    </location>
</feature>